<name>A0A4R5W4V1_9BURK</name>
<sequence length="165" mass="18224">MNVSKNLSAFLNMLAVSEGTCTSPATRNNGYDVIVTGFDRVPEIFTDYSTHPFAKGRPSKVINSRGLTSNASGRYQLMLRDYQHYKALLNLPDFSPASQDKWAIQLIKERGALPLIDAGQFDQAVARCRNLWASLPGAGYGQPEQSLARLRRVYLDNGGQLEGAR</sequence>
<evidence type="ECO:0000313" key="1">
    <source>
        <dbReference type="EMBL" id="TDK68049.1"/>
    </source>
</evidence>
<organism evidence="1 2">
    <name type="scientific">Sapientia aquatica</name>
    <dbReference type="NCBI Taxonomy" id="1549640"/>
    <lineage>
        <taxon>Bacteria</taxon>
        <taxon>Pseudomonadati</taxon>
        <taxon>Pseudomonadota</taxon>
        <taxon>Betaproteobacteria</taxon>
        <taxon>Burkholderiales</taxon>
        <taxon>Oxalobacteraceae</taxon>
        <taxon>Sapientia</taxon>
    </lineage>
</organism>
<gene>
    <name evidence="1" type="ORF">E2I14_00375</name>
</gene>
<dbReference type="CDD" id="cd00736">
    <property type="entry name" value="lambda_lys-like"/>
    <property type="match status" value="1"/>
</dbReference>
<evidence type="ECO:0000313" key="2">
    <source>
        <dbReference type="Proteomes" id="UP000294829"/>
    </source>
</evidence>
<dbReference type="Gene3D" id="1.10.530.10">
    <property type="match status" value="1"/>
</dbReference>
<comment type="caution">
    <text evidence="1">The sequence shown here is derived from an EMBL/GenBank/DDBJ whole genome shotgun (WGS) entry which is preliminary data.</text>
</comment>
<reference evidence="1 2" key="1">
    <citation type="submission" date="2019-03" db="EMBL/GenBank/DDBJ databases">
        <title>Sapientia aquatica gen. nov., sp. nov., isolated from a crater lake.</title>
        <authorList>
            <person name="Felfoldi T."/>
            <person name="Szabo A."/>
            <person name="Toth E."/>
            <person name="Schumann P."/>
            <person name="Keki Z."/>
            <person name="Marialigeti K."/>
            <person name="Mathe I."/>
        </authorList>
    </citation>
    <scope>NUCLEOTIDE SEQUENCE [LARGE SCALE GENOMIC DNA]</scope>
    <source>
        <strain evidence="1 2">SA-152</strain>
    </source>
</reference>
<keyword evidence="2" id="KW-1185">Reference proteome</keyword>
<dbReference type="OrthoDB" id="8660079at2"/>
<accession>A0A4R5W4V1</accession>
<dbReference type="AlphaFoldDB" id="A0A4R5W4V1"/>
<dbReference type="RefSeq" id="WP_133324331.1">
    <property type="nucleotide sequence ID" value="NZ_SMYL01000001.1"/>
</dbReference>
<protein>
    <submittedName>
        <fullName evidence="1">Lysozyme</fullName>
    </submittedName>
</protein>
<dbReference type="EMBL" id="SMYL01000001">
    <property type="protein sequence ID" value="TDK68049.1"/>
    <property type="molecule type" value="Genomic_DNA"/>
</dbReference>
<dbReference type="SUPFAM" id="SSF53955">
    <property type="entry name" value="Lysozyme-like"/>
    <property type="match status" value="1"/>
</dbReference>
<dbReference type="Proteomes" id="UP000294829">
    <property type="component" value="Unassembled WGS sequence"/>
</dbReference>
<dbReference type="InterPro" id="IPR023346">
    <property type="entry name" value="Lysozyme-like_dom_sf"/>
</dbReference>
<proteinExistence type="predicted"/>